<dbReference type="InterPro" id="IPR008528">
    <property type="entry name" value="unc-13_homologue"/>
</dbReference>
<name>A0A1Y5HZM2_OSTTA</name>
<dbReference type="Pfam" id="PF25761">
    <property type="entry name" value="TPR_PATROL1"/>
    <property type="match status" value="1"/>
</dbReference>
<dbReference type="PROSITE" id="PS51259">
    <property type="entry name" value="MHD2"/>
    <property type="match status" value="1"/>
</dbReference>
<feature type="region of interest" description="Disordered" evidence="1">
    <location>
        <begin position="76"/>
        <end position="105"/>
    </location>
</feature>
<dbReference type="AlphaFoldDB" id="A0A1Y5HZM2"/>
<protein>
    <recommendedName>
        <fullName evidence="2">MHD2 domain-containing protein</fullName>
    </recommendedName>
</protein>
<gene>
    <name evidence="3" type="ORF">BE221DRAFT_142369</name>
</gene>
<dbReference type="PANTHER" id="PTHR31280">
    <property type="entry name" value="PROTEIN UNC-13 HOMOLOG"/>
    <property type="match status" value="1"/>
</dbReference>
<dbReference type="EMBL" id="KZ155838">
    <property type="protein sequence ID" value="OUS42719.1"/>
    <property type="molecule type" value="Genomic_DNA"/>
</dbReference>
<sequence length="1032" mass="113464">MDGPNDAVVPLERLVALERDNALMLSYILDAHRLSLTLPPNATIDDVNYGAVDVPGMIERLRRNETYDLSRALTASGAARGAAETEQRARNKELTATEKANETASLERAKSMNPFEAMAANTKLGSVGEADTSSAARESSAAVRVDATFFNLDDDAPTTAYSGELALPELYSKLNDAELSELAFEIVATIDLDSEMLEAIRIALDVDEDCANAVQKYAQEHKSSVAEEGISARIHLRSMLAAVKEFTLLEDEAFYKKRCRAMCELLWSRQCDEQVEITDARDQDDNEPSLTASNVLSEINRMLCLPEIDALWVESVAEMIESALDSKYSFSYSGIFGIRLYERLLRVMFDQVEDYALAYDAQDSIKSLERVASSLGLPDETSRGAMLAFAVVKQAIVALEEVGLDYGDDTSPIFSLLSKAREGLDRSQTNVSPQIASAVNSLLCWSMFMLRDFMHTVTPPAAHDEQNVPRIEPDVFNLIVCIAYDSAKMLGKDAEALLREACKQSARAEYKRLRATGMEEDNVTDGDATSASLRIIAQLTASAADSYSAHLERHITSSVGSNSPVTGCFAAQLGEDFKNDLFSWLASGPRLTAQSLETIWSVGDLQNALVATGGDAVEPIRLEEQTSILVFTWLNEKIDDLHKIVDRCISVERWKTKNDAAPVPSAVDFLRAVNETLDGFFGLRIPAHVSALRALTEGIDAAVGKYANAAVLSLGPADDIVPPVPELTRYKKAIVDDLHKKFVAASPPRAPFEEGCVGASTVRLTSLKFLLDKLDSLEKGIISKWNEMQRVASMLRHPNALHEVPKAAWFEDLMDLARQSLRRAIDQVANHMAFSVLYRDLGGAVMHNLYAHGVQRSAHNIGTEILPYVNGVLGYVAVRVDSSTRNIVASHLLQATVSAWMRVLLNGGPGRVYRPEDVELLEEEMELVSEFFLAGGQGLDSVDVAARISPMSALCTIVSLPTEYLCGQYLELVEKEKEVPPRESDRDFYYDVYTADVTLRVLCHRAEHAASKWVKAHFSIGKTEGGYSMFGF</sequence>
<reference evidence="3" key="1">
    <citation type="submission" date="2017-04" db="EMBL/GenBank/DDBJ databases">
        <title>Population genomics of picophytoplankton unveils novel chromosome hypervariability.</title>
        <authorList>
            <consortium name="DOE Joint Genome Institute"/>
            <person name="Blanc-Mathieu R."/>
            <person name="Krasovec M."/>
            <person name="Hebrard M."/>
            <person name="Yau S."/>
            <person name="Desgranges E."/>
            <person name="Martin J."/>
            <person name="Schackwitz W."/>
            <person name="Kuo A."/>
            <person name="Salin G."/>
            <person name="Donnadieu C."/>
            <person name="Desdevises Y."/>
            <person name="Sanchez-Ferandin S."/>
            <person name="Moreau H."/>
            <person name="Rivals E."/>
            <person name="Grigoriev I.V."/>
            <person name="Grimsley N."/>
            <person name="Eyre-Walker A."/>
            <person name="Piganeau G."/>
        </authorList>
    </citation>
    <scope>NUCLEOTIDE SEQUENCE [LARGE SCALE GENOMIC DNA]</scope>
    <source>
        <strain evidence="3">RCC 1115</strain>
    </source>
</reference>
<evidence type="ECO:0000256" key="1">
    <source>
        <dbReference type="SAM" id="MobiDB-lite"/>
    </source>
</evidence>
<accession>A0A1Y5HZM2</accession>
<proteinExistence type="predicted"/>
<feature type="compositionally biased region" description="Basic and acidic residues" evidence="1">
    <location>
        <begin position="83"/>
        <end position="105"/>
    </location>
</feature>
<dbReference type="eggNOG" id="ENOG502QT32">
    <property type="taxonomic scope" value="Eukaryota"/>
</dbReference>
<dbReference type="Proteomes" id="UP000195557">
    <property type="component" value="Unassembled WGS sequence"/>
</dbReference>
<dbReference type="InterPro" id="IPR057984">
    <property type="entry name" value="PATROL1_C"/>
</dbReference>
<feature type="domain" description="MHD2" evidence="2">
    <location>
        <begin position="859"/>
        <end position="969"/>
    </location>
</feature>
<evidence type="ECO:0000313" key="3">
    <source>
        <dbReference type="EMBL" id="OUS42719.1"/>
    </source>
</evidence>
<dbReference type="InterPro" id="IPR014772">
    <property type="entry name" value="Munc13_dom-2"/>
</dbReference>
<dbReference type="PANTHER" id="PTHR31280:SF2">
    <property type="entry name" value="PROTEIN UNC-13 HOMOLOG"/>
    <property type="match status" value="1"/>
</dbReference>
<organism evidence="3">
    <name type="scientific">Ostreococcus tauri</name>
    <name type="common">Marine green alga</name>
    <dbReference type="NCBI Taxonomy" id="70448"/>
    <lineage>
        <taxon>Eukaryota</taxon>
        <taxon>Viridiplantae</taxon>
        <taxon>Chlorophyta</taxon>
        <taxon>Mamiellophyceae</taxon>
        <taxon>Mamiellales</taxon>
        <taxon>Bathycoccaceae</taxon>
        <taxon>Ostreococcus</taxon>
    </lineage>
</organism>
<evidence type="ECO:0000259" key="2">
    <source>
        <dbReference type="PROSITE" id="PS51259"/>
    </source>
</evidence>